<name>A0A7Z8ZA56_RAOTE</name>
<feature type="transmembrane region" description="Helical" evidence="6">
    <location>
        <begin position="174"/>
        <end position="194"/>
    </location>
</feature>
<evidence type="ECO:0000313" key="8">
    <source>
        <dbReference type="Proteomes" id="UP000267630"/>
    </source>
</evidence>
<dbReference type="GO" id="GO:0015658">
    <property type="term" value="F:branched-chain amino acid transmembrane transporter activity"/>
    <property type="evidence" value="ECO:0007669"/>
    <property type="project" value="InterPro"/>
</dbReference>
<organism evidence="7 8">
    <name type="scientific">Raoultella terrigena</name>
    <name type="common">Klebsiella terrigena</name>
    <dbReference type="NCBI Taxonomy" id="577"/>
    <lineage>
        <taxon>Bacteria</taxon>
        <taxon>Pseudomonadati</taxon>
        <taxon>Pseudomonadota</taxon>
        <taxon>Gammaproteobacteria</taxon>
        <taxon>Enterobacterales</taxon>
        <taxon>Enterobacteriaceae</taxon>
        <taxon>Klebsiella/Raoultella group</taxon>
        <taxon>Raoultella</taxon>
    </lineage>
</organism>
<evidence type="ECO:0000256" key="1">
    <source>
        <dbReference type="ARBA" id="ARBA00004429"/>
    </source>
</evidence>
<dbReference type="PANTHER" id="PTHR30482:SF10">
    <property type="entry name" value="HIGH-AFFINITY BRANCHED-CHAIN AMINO ACID TRANSPORT PROTEIN BRAE"/>
    <property type="match status" value="1"/>
</dbReference>
<feature type="transmembrane region" description="Helical" evidence="6">
    <location>
        <begin position="284"/>
        <end position="306"/>
    </location>
</feature>
<keyword evidence="2" id="KW-1003">Cell membrane</keyword>
<protein>
    <submittedName>
        <fullName evidence="7">Branched-chain amino acid transport system permease protein LivM (TC 3.A.1.4.1)</fullName>
    </submittedName>
</protein>
<feature type="transmembrane region" description="Helical" evidence="6">
    <location>
        <begin position="38"/>
        <end position="54"/>
    </location>
</feature>
<evidence type="ECO:0000256" key="5">
    <source>
        <dbReference type="ARBA" id="ARBA00023136"/>
    </source>
</evidence>
<keyword evidence="5 6" id="KW-0472">Membrane</keyword>
<evidence type="ECO:0000256" key="2">
    <source>
        <dbReference type="ARBA" id="ARBA00022475"/>
    </source>
</evidence>
<evidence type="ECO:0000256" key="6">
    <source>
        <dbReference type="SAM" id="Phobius"/>
    </source>
</evidence>
<gene>
    <name evidence="7" type="ORF">NCTC9997_03260</name>
</gene>
<dbReference type="Proteomes" id="UP000267630">
    <property type="component" value="Chromosome 3"/>
</dbReference>
<dbReference type="GO" id="GO:0005886">
    <property type="term" value="C:plasma membrane"/>
    <property type="evidence" value="ECO:0007669"/>
    <property type="project" value="UniProtKB-SubCell"/>
</dbReference>
<keyword evidence="3 6" id="KW-0812">Transmembrane</keyword>
<reference evidence="7 8" key="1">
    <citation type="submission" date="2018-12" db="EMBL/GenBank/DDBJ databases">
        <authorList>
            <consortium name="Pathogen Informatics"/>
        </authorList>
    </citation>
    <scope>NUCLEOTIDE SEQUENCE [LARGE SCALE GENOMIC DNA]</scope>
    <source>
        <strain evidence="7 8">NCTC9997</strain>
    </source>
</reference>
<feature type="transmembrane region" description="Helical" evidence="6">
    <location>
        <begin position="356"/>
        <end position="375"/>
    </location>
</feature>
<feature type="transmembrane region" description="Helical" evidence="6">
    <location>
        <begin position="230"/>
        <end position="251"/>
    </location>
</feature>
<feature type="transmembrane region" description="Helical" evidence="6">
    <location>
        <begin position="12"/>
        <end position="32"/>
    </location>
</feature>
<comment type="subcellular location">
    <subcellularLocation>
        <location evidence="1">Cell inner membrane</location>
        <topology evidence="1">Multi-pass membrane protein</topology>
    </subcellularLocation>
</comment>
<dbReference type="Pfam" id="PF02653">
    <property type="entry name" value="BPD_transp_2"/>
    <property type="match status" value="1"/>
</dbReference>
<keyword evidence="8" id="KW-1185">Reference proteome</keyword>
<feature type="transmembrane region" description="Helical" evidence="6">
    <location>
        <begin position="120"/>
        <end position="137"/>
    </location>
</feature>
<feature type="transmembrane region" description="Helical" evidence="6">
    <location>
        <begin position="93"/>
        <end position="113"/>
    </location>
</feature>
<feature type="transmembrane region" description="Helical" evidence="6">
    <location>
        <begin position="318"/>
        <end position="344"/>
    </location>
</feature>
<dbReference type="EMBL" id="LR134253">
    <property type="protein sequence ID" value="VED50476.1"/>
    <property type="molecule type" value="Genomic_DNA"/>
</dbReference>
<feature type="transmembrane region" description="Helical" evidence="6">
    <location>
        <begin position="149"/>
        <end position="167"/>
    </location>
</feature>
<proteinExistence type="predicted"/>
<sequence>MNLKLLFMRADGLLGLAIVIALCIGEACLLLLLESQLALFLLLVLTVVLWFTVRRVGLAQAAGNAVACRVGATNMLVCLGIFILILIFREEHYALLMIGTVLLFTTAGIGLNIQTGLTGLANFAGASFFASGGYTMAVLVQKGTIPHELALLAGGAISAFIGILLLLPVLRTRGYYSALVTIAFGLLFSSFLQVNEHLGGSEGLQIEGLRLFGWDMSTGFEWGGGEVSFYFAYCVLAILVFLMASLLAHAIEWSAIGVNLDATRNDELVSSTFGISTQRWKITAFLLGNFVIGVAGALYSGMTGFISPAGSTFEQSLLLISIIVLGGIGNTWGTLIAATFIILLPEKLHALQEYRVLLFSVLVVIILMFSPKGLVPRAMRNFSRKRGIHE</sequence>
<dbReference type="InterPro" id="IPR001851">
    <property type="entry name" value="ABC_transp_permease"/>
</dbReference>
<keyword evidence="4 6" id="KW-1133">Transmembrane helix</keyword>
<evidence type="ECO:0000256" key="3">
    <source>
        <dbReference type="ARBA" id="ARBA00022692"/>
    </source>
</evidence>
<dbReference type="InterPro" id="IPR043428">
    <property type="entry name" value="LivM-like"/>
</dbReference>
<dbReference type="PANTHER" id="PTHR30482">
    <property type="entry name" value="HIGH-AFFINITY BRANCHED-CHAIN AMINO ACID TRANSPORT SYSTEM PERMEASE"/>
    <property type="match status" value="1"/>
</dbReference>
<evidence type="ECO:0000313" key="7">
    <source>
        <dbReference type="EMBL" id="VED50476.1"/>
    </source>
</evidence>
<evidence type="ECO:0000256" key="4">
    <source>
        <dbReference type="ARBA" id="ARBA00022989"/>
    </source>
</evidence>
<accession>A0A7Z8ZA56</accession>
<dbReference type="RefSeq" id="WP_123552355.1">
    <property type="nucleotide sequence ID" value="NZ_RKHV01000014.1"/>
</dbReference>
<dbReference type="CDD" id="cd06581">
    <property type="entry name" value="TM_PBP1_LivM_like"/>
    <property type="match status" value="1"/>
</dbReference>
<feature type="transmembrane region" description="Helical" evidence="6">
    <location>
        <begin position="66"/>
        <end position="87"/>
    </location>
</feature>
<dbReference type="AlphaFoldDB" id="A0A7Z8ZA56"/>